<accession>A0A8T3B9A0</accession>
<sequence length="128" mass="14236">MKCSPSLDVGVESPVIPILVSFPQLHPHLYTPRILHGLGAIFGKPLKIDVATSVGSRPSMARVLAEFDITKSYPNQVWLGSESLGYVQDVILDEFPPFVHLVRVLGIWLGDVVLLFRLTYLMQLLNLL</sequence>
<dbReference type="PANTHER" id="PTHR31286">
    <property type="entry name" value="GLYCINE-RICH CELL WALL STRUCTURAL PROTEIN 1.8-LIKE"/>
    <property type="match status" value="1"/>
</dbReference>
<keyword evidence="2" id="KW-1185">Reference proteome</keyword>
<reference evidence="1" key="1">
    <citation type="journal article" date="2022" name="Front. Genet.">
        <title>Chromosome-Scale Assembly of the Dendrobium nobile Genome Provides Insights Into the Molecular Mechanism of the Biosynthesis of the Medicinal Active Ingredient of Dendrobium.</title>
        <authorList>
            <person name="Xu Q."/>
            <person name="Niu S.-C."/>
            <person name="Li K.-L."/>
            <person name="Zheng P.-J."/>
            <person name="Zhang X.-J."/>
            <person name="Jia Y."/>
            <person name="Liu Y."/>
            <person name="Niu Y.-X."/>
            <person name="Yu L.-H."/>
            <person name="Chen D.-F."/>
            <person name="Zhang G.-Q."/>
        </authorList>
    </citation>
    <scope>NUCLEOTIDE SEQUENCE</scope>
    <source>
        <tissue evidence="1">Leaf</tissue>
    </source>
</reference>
<comment type="caution">
    <text evidence="1">The sequence shown here is derived from an EMBL/GenBank/DDBJ whole genome shotgun (WGS) entry which is preliminary data.</text>
</comment>
<dbReference type="AlphaFoldDB" id="A0A8T3B9A0"/>
<dbReference type="InterPro" id="IPR040256">
    <property type="entry name" value="At4g02000-like"/>
</dbReference>
<dbReference type="PANTHER" id="PTHR31286:SF180">
    <property type="entry name" value="OS10G0362600 PROTEIN"/>
    <property type="match status" value="1"/>
</dbReference>
<dbReference type="OrthoDB" id="1751950at2759"/>
<protein>
    <submittedName>
        <fullName evidence="1">Uncharacterized protein</fullName>
    </submittedName>
</protein>
<evidence type="ECO:0000313" key="2">
    <source>
        <dbReference type="Proteomes" id="UP000829196"/>
    </source>
</evidence>
<organism evidence="1 2">
    <name type="scientific">Dendrobium nobile</name>
    <name type="common">Orchid</name>
    <dbReference type="NCBI Taxonomy" id="94219"/>
    <lineage>
        <taxon>Eukaryota</taxon>
        <taxon>Viridiplantae</taxon>
        <taxon>Streptophyta</taxon>
        <taxon>Embryophyta</taxon>
        <taxon>Tracheophyta</taxon>
        <taxon>Spermatophyta</taxon>
        <taxon>Magnoliopsida</taxon>
        <taxon>Liliopsida</taxon>
        <taxon>Asparagales</taxon>
        <taxon>Orchidaceae</taxon>
        <taxon>Epidendroideae</taxon>
        <taxon>Malaxideae</taxon>
        <taxon>Dendrobiinae</taxon>
        <taxon>Dendrobium</taxon>
    </lineage>
</organism>
<evidence type="ECO:0000313" key="1">
    <source>
        <dbReference type="EMBL" id="KAI0507381.1"/>
    </source>
</evidence>
<name>A0A8T3B9A0_DENNO</name>
<proteinExistence type="predicted"/>
<gene>
    <name evidence="1" type="ORF">KFK09_013505</name>
</gene>
<dbReference type="EMBL" id="JAGYWB010000010">
    <property type="protein sequence ID" value="KAI0507381.1"/>
    <property type="molecule type" value="Genomic_DNA"/>
</dbReference>
<dbReference type="Proteomes" id="UP000829196">
    <property type="component" value="Unassembled WGS sequence"/>
</dbReference>